<accession>A0A813MBK7</accession>
<feature type="domain" description="Telomerase activating protein Est1-like N-terminal" evidence="3">
    <location>
        <begin position="86"/>
        <end position="230"/>
    </location>
</feature>
<organism evidence="4 5">
    <name type="scientific">Brachionus calyciflorus</name>
    <dbReference type="NCBI Taxonomy" id="104777"/>
    <lineage>
        <taxon>Eukaryota</taxon>
        <taxon>Metazoa</taxon>
        <taxon>Spiralia</taxon>
        <taxon>Gnathifera</taxon>
        <taxon>Rotifera</taxon>
        <taxon>Eurotatoria</taxon>
        <taxon>Monogononta</taxon>
        <taxon>Pseudotrocha</taxon>
        <taxon>Ploima</taxon>
        <taxon>Brachionidae</taxon>
        <taxon>Brachionus</taxon>
    </lineage>
</organism>
<dbReference type="PANTHER" id="PTHR15696">
    <property type="entry name" value="SMG-7 SUPPRESSOR WITH MORPHOLOGICAL EFFECT ON GENITALIA PROTEIN 7"/>
    <property type="match status" value="1"/>
</dbReference>
<dbReference type="InterPro" id="IPR018834">
    <property type="entry name" value="DNA/RNA-bd_Est1-type"/>
</dbReference>
<feature type="non-terminal residue" evidence="4">
    <location>
        <position position="1"/>
    </location>
</feature>
<protein>
    <recommendedName>
        <fullName evidence="6">SMG7</fullName>
    </recommendedName>
</protein>
<sequence length="815" mass="95001">MSTLIDKSMNDEEIGEIFEDEGSLETAKTDKNSINVQNLYNKIESIKNTVSMVNAERPELWIQRQNLQDLYHQIILNDIEFTIDKKLEQELWNLVFKNQITYFQSQIKENSSSSQASPSLNTTQSTVKNKNLMSQKKLEAQSNLSFFLEAARGFYTKLLDDIAKKYSLNETRRDTTCVNVSFYQRFPSLFDHMTLNLENLEPTKEKQILYICQHILTHLGDIARYANLFEEAKNYYLHAIKLVSYLGHPYNQLGILFETSRTNQLSTVFYYIRSIATRYTFPLASTNLENFFYKLIDAPISRYNPAQLSQKDLLTLFLQINAILHSLQTGKNSKSPNSNPQKLKNFYDLFKTSFENFINSQIALDKLDSGLFCQIVSIVLFQMTQQPSQLTQTDAKMKDYFDQANKTASDLFLFLIHQFIIYFNKSTKKDLILPGLYLAFSFMEFYKNGQLIKDNILFNFNGETSQNFDSVLKFVNGLYLDLKQENKLTQEFVDYPLLEDRMLDGFLPFKEVHKNYNFKKYVSNHQLLEDQDERVLRKKRIIKIFENLISNGCFLKIENSENQMFTFSDSYPFKPQEDKIETKIDAPRRRRQNIALSSMTGQMDKIENKPQLKDNLLLTRPMTQAPRFPSFSSTSMTNITPGQRPIMNQTWQANQNFPNFQQNDSNFFPSASSRQFPMQNRLPHSSSYNNGFPSFLPNEKIDQTNQLNSKFNNLQPNLINQQVPPGFHPSGNLNRTHEQNKLNSNNESYLSNLLIQQLVNNSSNENKNNPIEYNLNMINYMQMQNSLNPETRGFNPINSNNSIWSYSNGHDQNYK</sequence>
<dbReference type="InterPro" id="IPR019458">
    <property type="entry name" value="Est1-like_N"/>
</dbReference>
<dbReference type="GO" id="GO:0005697">
    <property type="term" value="C:telomerase holoenzyme complex"/>
    <property type="evidence" value="ECO:0007669"/>
    <property type="project" value="TreeGrafter"/>
</dbReference>
<evidence type="ECO:0008006" key="6">
    <source>
        <dbReference type="Google" id="ProtNLM"/>
    </source>
</evidence>
<dbReference type="AlphaFoldDB" id="A0A813MBK7"/>
<name>A0A813MBK7_9BILA</name>
<dbReference type="GO" id="GO:0070034">
    <property type="term" value="F:telomerase RNA binding"/>
    <property type="evidence" value="ECO:0007669"/>
    <property type="project" value="TreeGrafter"/>
</dbReference>
<keyword evidence="1" id="KW-0866">Nonsense-mediated mRNA decay</keyword>
<dbReference type="InterPro" id="IPR011990">
    <property type="entry name" value="TPR-like_helical_dom_sf"/>
</dbReference>
<evidence type="ECO:0000259" key="2">
    <source>
        <dbReference type="Pfam" id="PF10373"/>
    </source>
</evidence>
<comment type="caution">
    <text evidence="4">The sequence shown here is derived from an EMBL/GenBank/DDBJ whole genome shotgun (WGS) entry which is preliminary data.</text>
</comment>
<dbReference type="Gene3D" id="1.25.40.10">
    <property type="entry name" value="Tetratricopeptide repeat domain"/>
    <property type="match status" value="1"/>
</dbReference>
<dbReference type="Pfam" id="PF10374">
    <property type="entry name" value="EST1"/>
    <property type="match status" value="1"/>
</dbReference>
<evidence type="ECO:0000256" key="1">
    <source>
        <dbReference type="ARBA" id="ARBA00023161"/>
    </source>
</evidence>
<dbReference type="InterPro" id="IPR045153">
    <property type="entry name" value="Est1/Ebs1-like"/>
</dbReference>
<dbReference type="SUPFAM" id="SSF48452">
    <property type="entry name" value="TPR-like"/>
    <property type="match status" value="1"/>
</dbReference>
<feature type="domain" description="DNA/RNA-binding" evidence="2">
    <location>
        <begin position="232"/>
        <end position="511"/>
    </location>
</feature>
<dbReference type="GO" id="GO:0042162">
    <property type="term" value="F:telomeric DNA binding"/>
    <property type="evidence" value="ECO:0007669"/>
    <property type="project" value="TreeGrafter"/>
</dbReference>
<evidence type="ECO:0000313" key="5">
    <source>
        <dbReference type="Proteomes" id="UP000663879"/>
    </source>
</evidence>
<keyword evidence="5" id="KW-1185">Reference proteome</keyword>
<dbReference type="Proteomes" id="UP000663879">
    <property type="component" value="Unassembled WGS sequence"/>
</dbReference>
<dbReference type="OrthoDB" id="69928at2759"/>
<reference evidence="4" key="1">
    <citation type="submission" date="2021-02" db="EMBL/GenBank/DDBJ databases">
        <authorList>
            <person name="Nowell W R."/>
        </authorList>
    </citation>
    <scope>NUCLEOTIDE SEQUENCE</scope>
    <source>
        <strain evidence="4">Ploen Becks lab</strain>
    </source>
</reference>
<evidence type="ECO:0000313" key="4">
    <source>
        <dbReference type="EMBL" id="CAF0714051.1"/>
    </source>
</evidence>
<dbReference type="EMBL" id="CAJNOC010000090">
    <property type="protein sequence ID" value="CAF0714051.1"/>
    <property type="molecule type" value="Genomic_DNA"/>
</dbReference>
<dbReference type="Pfam" id="PF10373">
    <property type="entry name" value="EST1_DNA_bind"/>
    <property type="match status" value="1"/>
</dbReference>
<gene>
    <name evidence="4" type="ORF">OXX778_LOCUS1417</name>
</gene>
<proteinExistence type="predicted"/>
<evidence type="ECO:0000259" key="3">
    <source>
        <dbReference type="Pfam" id="PF10374"/>
    </source>
</evidence>
<dbReference type="PANTHER" id="PTHR15696:SF5">
    <property type="entry name" value="NONSENSE-MEDIATED MRNA DECAY FACTOR SMG7"/>
    <property type="match status" value="1"/>
</dbReference>
<dbReference type="GO" id="GO:0000184">
    <property type="term" value="P:nuclear-transcribed mRNA catabolic process, nonsense-mediated decay"/>
    <property type="evidence" value="ECO:0007669"/>
    <property type="project" value="UniProtKB-KW"/>
</dbReference>